<dbReference type="RefSeq" id="WP_049994108.1">
    <property type="nucleotide sequence ID" value="NZ_CP031310.1"/>
</dbReference>
<evidence type="ECO:0000313" key="2">
    <source>
        <dbReference type="Proteomes" id="UP000296706"/>
    </source>
</evidence>
<name>A0A4D6H9B7_9EURY</name>
<dbReference type="GeneID" id="39847226"/>
<dbReference type="SUPFAM" id="SSF46785">
    <property type="entry name" value="Winged helix' DNA-binding domain"/>
    <property type="match status" value="1"/>
</dbReference>
<accession>A0A4D6H9B7</accession>
<dbReference type="InterPro" id="IPR036390">
    <property type="entry name" value="WH_DNA-bd_sf"/>
</dbReference>
<protein>
    <submittedName>
        <fullName evidence="1">ArsR family transcriptional regulator</fullName>
    </submittedName>
</protein>
<sequence length="113" mass="12737">MSDEDLVAIASLLEDDYAREILAHTSVEAQSANELADACGASPPTIYRRIERLNEHDLLTEEQQLDPDGHHYKVYAANLEQVTVELDAGEYAVEVTRTTDPADRFTKLYDELR</sequence>
<dbReference type="CDD" id="cd00090">
    <property type="entry name" value="HTH_ARSR"/>
    <property type="match status" value="1"/>
</dbReference>
<dbReference type="STRING" id="1457250.GCA_000755225_03335"/>
<dbReference type="Pfam" id="PF12840">
    <property type="entry name" value="HTH_20"/>
    <property type="match status" value="1"/>
</dbReference>
<dbReference type="OrthoDB" id="290446at2157"/>
<dbReference type="InterPro" id="IPR036388">
    <property type="entry name" value="WH-like_DNA-bd_sf"/>
</dbReference>
<keyword evidence="2" id="KW-1185">Reference proteome</keyword>
<dbReference type="InterPro" id="IPR011991">
    <property type="entry name" value="ArsR-like_HTH"/>
</dbReference>
<dbReference type="Proteomes" id="UP000296706">
    <property type="component" value="Chromosome"/>
</dbReference>
<evidence type="ECO:0000313" key="1">
    <source>
        <dbReference type="EMBL" id="QCC50664.1"/>
    </source>
</evidence>
<gene>
    <name evidence="1" type="ORF">DV733_05135</name>
</gene>
<dbReference type="KEGG" id="hsn:DV733_05135"/>
<organism evidence="1 2">
    <name type="scientific">Halapricum salinum</name>
    <dbReference type="NCBI Taxonomy" id="1457250"/>
    <lineage>
        <taxon>Archaea</taxon>
        <taxon>Methanobacteriati</taxon>
        <taxon>Methanobacteriota</taxon>
        <taxon>Stenosarchaea group</taxon>
        <taxon>Halobacteria</taxon>
        <taxon>Halobacteriales</taxon>
        <taxon>Haloarculaceae</taxon>
        <taxon>Halapricum</taxon>
    </lineage>
</organism>
<reference evidence="1 2" key="1">
    <citation type="journal article" date="2019" name="Nat. Commun.">
        <title>A new type of DNA phosphorothioation-based antiviral system in archaea.</title>
        <authorList>
            <person name="Xiong L."/>
            <person name="Liu S."/>
            <person name="Chen S."/>
            <person name="Xiao Y."/>
            <person name="Zhu B."/>
            <person name="Gao Y."/>
            <person name="Zhang Y."/>
            <person name="Chen B."/>
            <person name="Luo J."/>
            <person name="Deng Z."/>
            <person name="Chen X."/>
            <person name="Wang L."/>
            <person name="Chen S."/>
        </authorList>
    </citation>
    <scope>NUCLEOTIDE SEQUENCE [LARGE SCALE GENOMIC DNA]</scope>
    <source>
        <strain evidence="1 2">CBA1105</strain>
    </source>
</reference>
<dbReference type="Gene3D" id="1.10.10.10">
    <property type="entry name" value="Winged helix-like DNA-binding domain superfamily/Winged helix DNA-binding domain"/>
    <property type="match status" value="1"/>
</dbReference>
<dbReference type="AlphaFoldDB" id="A0A4D6H9B7"/>
<proteinExistence type="predicted"/>
<dbReference type="EMBL" id="CP031310">
    <property type="protein sequence ID" value="QCC50664.1"/>
    <property type="molecule type" value="Genomic_DNA"/>
</dbReference>